<dbReference type="SMART" id="SM00225">
    <property type="entry name" value="BTB"/>
    <property type="match status" value="1"/>
</dbReference>
<dbReference type="PANTHER" id="PTHR45774:SF3">
    <property type="entry name" value="BTB (POZ) DOMAIN-CONTAINING 2B-RELATED"/>
    <property type="match status" value="1"/>
</dbReference>
<feature type="domain" description="BTB" evidence="1">
    <location>
        <begin position="26"/>
        <end position="92"/>
    </location>
</feature>
<protein>
    <submittedName>
        <fullName evidence="3">BTB domain-containing protein</fullName>
    </submittedName>
</protein>
<dbReference type="InterPro" id="IPR011705">
    <property type="entry name" value="BACK"/>
</dbReference>
<sequence length="256" mass="30576">MNPMNTIYEMQLQIFEAFKAQDPEMFDVIFEIEGKKLYAEKLRLSVVSTTFNSMLSDRWISKNDVIPIKDYSFNDFKEFLAFIYSGECQLTDKNILTMIDIAEFYQVNSLKKYCDYYMSNVEYNFKNVFKAFEISNRYPNLEEMKRTLKDFVKQNFEEFVKCKRFLKADKSVIEEFASLQSKRIPKEKIFKAVYEWAEYQAVKKQEELNEENFNKNDAIKAEITPFLSNFEFKKMKLSFLNDFVGMFLVLICIINL</sequence>
<evidence type="ECO:0000313" key="2">
    <source>
        <dbReference type="Proteomes" id="UP000887578"/>
    </source>
</evidence>
<dbReference type="SUPFAM" id="SSF54695">
    <property type="entry name" value="POZ domain"/>
    <property type="match status" value="1"/>
</dbReference>
<accession>A0A914QBD9</accession>
<organism evidence="2 3">
    <name type="scientific">Panagrolaimus davidi</name>
    <dbReference type="NCBI Taxonomy" id="227884"/>
    <lineage>
        <taxon>Eukaryota</taxon>
        <taxon>Metazoa</taxon>
        <taxon>Ecdysozoa</taxon>
        <taxon>Nematoda</taxon>
        <taxon>Chromadorea</taxon>
        <taxon>Rhabditida</taxon>
        <taxon>Tylenchina</taxon>
        <taxon>Panagrolaimomorpha</taxon>
        <taxon>Panagrolaimoidea</taxon>
        <taxon>Panagrolaimidae</taxon>
        <taxon>Panagrolaimus</taxon>
    </lineage>
</organism>
<reference evidence="3" key="1">
    <citation type="submission" date="2022-11" db="UniProtKB">
        <authorList>
            <consortium name="WormBaseParasite"/>
        </authorList>
    </citation>
    <scope>IDENTIFICATION</scope>
</reference>
<dbReference type="Proteomes" id="UP000887578">
    <property type="component" value="Unplaced"/>
</dbReference>
<name>A0A914QBD9_9BILA</name>
<dbReference type="PROSITE" id="PS50097">
    <property type="entry name" value="BTB"/>
    <property type="match status" value="1"/>
</dbReference>
<dbReference type="Gene3D" id="3.30.710.10">
    <property type="entry name" value="Potassium Channel Kv1.1, Chain A"/>
    <property type="match status" value="1"/>
</dbReference>
<dbReference type="Gene3D" id="1.25.40.420">
    <property type="match status" value="1"/>
</dbReference>
<dbReference type="Pfam" id="PF07707">
    <property type="entry name" value="BACK"/>
    <property type="match status" value="1"/>
</dbReference>
<keyword evidence="2" id="KW-1185">Reference proteome</keyword>
<evidence type="ECO:0000259" key="1">
    <source>
        <dbReference type="PROSITE" id="PS50097"/>
    </source>
</evidence>
<dbReference type="PANTHER" id="PTHR45774">
    <property type="entry name" value="BTB/POZ DOMAIN-CONTAINING"/>
    <property type="match status" value="1"/>
</dbReference>
<dbReference type="InterPro" id="IPR011333">
    <property type="entry name" value="SKP1/BTB/POZ_sf"/>
</dbReference>
<dbReference type="Pfam" id="PF00651">
    <property type="entry name" value="BTB"/>
    <property type="match status" value="1"/>
</dbReference>
<evidence type="ECO:0000313" key="3">
    <source>
        <dbReference type="WBParaSite" id="PDA_v2.g26549.t1"/>
    </source>
</evidence>
<dbReference type="CDD" id="cd14733">
    <property type="entry name" value="BACK"/>
    <property type="match status" value="1"/>
</dbReference>
<dbReference type="AlphaFoldDB" id="A0A914QBD9"/>
<dbReference type="InterPro" id="IPR000210">
    <property type="entry name" value="BTB/POZ_dom"/>
</dbReference>
<dbReference type="WBParaSite" id="PDA_v2.g26549.t1">
    <property type="protein sequence ID" value="PDA_v2.g26549.t1"/>
    <property type="gene ID" value="PDA_v2.g26549"/>
</dbReference>
<proteinExistence type="predicted"/>